<dbReference type="EMBL" id="CP099397">
    <property type="protein sequence ID" value="USR37871.1"/>
    <property type="molecule type" value="Genomic_DNA"/>
</dbReference>
<gene>
    <name evidence="1" type="ORF">L1F06_014420</name>
</gene>
<evidence type="ECO:0000313" key="2">
    <source>
        <dbReference type="Proteomes" id="UP001054897"/>
    </source>
</evidence>
<dbReference type="GeneID" id="300082186"/>
<sequence>MCGGVEISGRYTRTGEQLKIYFPNPRAALTVLTGDGQEIVWVPWGRRRQQPGKGPQGGWARLSSVEEGRWEKYEPTRVHIPAAKFMEKDEEKVSHWFDLEDELVIDGLVIGEKDQQRIYVITTTPPTGLEWVHDRWPLLSASHTQ</sequence>
<dbReference type="Gene3D" id="3.90.1680.10">
    <property type="entry name" value="SOS response associated peptidase-like"/>
    <property type="match status" value="1"/>
</dbReference>
<evidence type="ECO:0000313" key="1">
    <source>
        <dbReference type="EMBL" id="USR37871.1"/>
    </source>
</evidence>
<accession>A0ABY5A2H1</accession>
<dbReference type="SUPFAM" id="SSF143081">
    <property type="entry name" value="BB1717-like"/>
    <property type="match status" value="1"/>
</dbReference>
<dbReference type="InterPro" id="IPR036590">
    <property type="entry name" value="SRAP-like"/>
</dbReference>
<name>A0ABY5A2H1_9GAMM</name>
<proteinExistence type="predicted"/>
<reference evidence="1" key="1">
    <citation type="submission" date="2022-06" db="EMBL/GenBank/DDBJ databases">
        <title>Complete genome of Pseudomonas hydrolytica DSWY01T.</title>
        <authorList>
            <person name="Jung J."/>
            <person name="Jeon C.O."/>
        </authorList>
    </citation>
    <scope>NUCLEOTIDE SEQUENCE</scope>
    <source>
        <strain evidence="1">DSWY01</strain>
    </source>
</reference>
<protein>
    <submittedName>
        <fullName evidence="1">Uncharacterized protein</fullName>
    </submittedName>
</protein>
<dbReference type="Proteomes" id="UP001054897">
    <property type="component" value="Chromosome"/>
</dbReference>
<keyword evidence="2" id="KW-1185">Reference proteome</keyword>
<organism evidence="1 2">
    <name type="scientific">Ectopseudomonas hydrolytica</name>
    <dbReference type="NCBI Taxonomy" id="2493633"/>
    <lineage>
        <taxon>Bacteria</taxon>
        <taxon>Pseudomonadati</taxon>
        <taxon>Pseudomonadota</taxon>
        <taxon>Gammaproteobacteria</taxon>
        <taxon>Pseudomonadales</taxon>
        <taxon>Pseudomonadaceae</taxon>
        <taxon>Ectopseudomonas</taxon>
    </lineage>
</organism>
<dbReference type="RefSeq" id="WP_129482241.1">
    <property type="nucleotide sequence ID" value="NZ_CP099397.1"/>
</dbReference>